<name>A0ABU5YFW5_9MYCO</name>
<dbReference type="Proteomes" id="UP001299046">
    <property type="component" value="Unassembled WGS sequence"/>
</dbReference>
<dbReference type="InterPro" id="IPR050267">
    <property type="entry name" value="Anti-sigma-factor_SerPK"/>
</dbReference>
<dbReference type="InterPro" id="IPR003594">
    <property type="entry name" value="HATPase_dom"/>
</dbReference>
<comment type="caution">
    <text evidence="4">The sequence shown here is derived from an EMBL/GenBank/DDBJ whole genome shotgun (WGS) entry which is preliminary data.</text>
</comment>
<feature type="domain" description="MEDS" evidence="3">
    <location>
        <begin position="12"/>
        <end position="159"/>
    </location>
</feature>
<dbReference type="RefSeq" id="WP_224862072.1">
    <property type="nucleotide sequence ID" value="NZ_JAYJJT010000003.1"/>
</dbReference>
<feature type="domain" description="Histidine kinase/HSP90-like ATPase" evidence="2">
    <location>
        <begin position="200"/>
        <end position="312"/>
    </location>
</feature>
<evidence type="ECO:0000256" key="1">
    <source>
        <dbReference type="ARBA" id="ARBA00022527"/>
    </source>
</evidence>
<keyword evidence="4" id="KW-0418">Kinase</keyword>
<dbReference type="InterPro" id="IPR047718">
    <property type="entry name" value="RsbA-like_anti_sig"/>
</dbReference>
<proteinExistence type="predicted"/>
<sequence length="320" mass="34153">MTVAVEDGGSLRHIAMFYRSPKEYLDCLVPFVADSVSAGFPVLVAVPEPGLALLQDALADITSPGKPATLTDMSRVGRNPGHILGGVLGTFAAQHPTGPVRLVGEPVWNGRSKLEYPACVQHEALVNQAFAGRDITVLCPYDATHLDSDILVDAEVTHPRLTGPGAPERTSPGFAPDAAWARYNEPLPSSPTAASYTLHRLTDLAGARQFSAKYARWFGFSPTDIADLQLIVNELASNSLQHGRGPCTLLLWESGDQLICQVRDSGQLADPLAGRRPIIRDDGANGYGLFVVNATADLVRIHTATTGTTVQAHLSMRKSA</sequence>
<dbReference type="PANTHER" id="PTHR35526:SF3">
    <property type="entry name" value="ANTI-SIGMA-F FACTOR RSBW"/>
    <property type="match status" value="1"/>
</dbReference>
<keyword evidence="5" id="KW-1185">Reference proteome</keyword>
<dbReference type="SUPFAM" id="SSF55874">
    <property type="entry name" value="ATPase domain of HSP90 chaperone/DNA topoisomerase II/histidine kinase"/>
    <property type="match status" value="1"/>
</dbReference>
<dbReference type="CDD" id="cd16936">
    <property type="entry name" value="HATPase_RsbW-like"/>
    <property type="match status" value="1"/>
</dbReference>
<dbReference type="Gene3D" id="3.30.565.10">
    <property type="entry name" value="Histidine kinase-like ATPase, C-terminal domain"/>
    <property type="match status" value="1"/>
</dbReference>
<accession>A0ABU5YFW5</accession>
<dbReference type="GO" id="GO:0016301">
    <property type="term" value="F:kinase activity"/>
    <property type="evidence" value="ECO:0007669"/>
    <property type="project" value="UniProtKB-KW"/>
</dbReference>
<protein>
    <submittedName>
        <fullName evidence="4">Sensor histidine kinase</fullName>
    </submittedName>
</protein>
<dbReference type="Pfam" id="PF13581">
    <property type="entry name" value="HATPase_c_2"/>
    <property type="match status" value="1"/>
</dbReference>
<keyword evidence="1" id="KW-0723">Serine/threonine-protein kinase</keyword>
<evidence type="ECO:0000313" key="5">
    <source>
        <dbReference type="Proteomes" id="UP001299046"/>
    </source>
</evidence>
<dbReference type="InterPro" id="IPR036890">
    <property type="entry name" value="HATPase_C_sf"/>
</dbReference>
<gene>
    <name evidence="4" type="ORF">KV112_03190</name>
</gene>
<dbReference type="Pfam" id="PF14417">
    <property type="entry name" value="MEDS"/>
    <property type="match status" value="1"/>
</dbReference>
<evidence type="ECO:0000259" key="3">
    <source>
        <dbReference type="Pfam" id="PF14417"/>
    </source>
</evidence>
<evidence type="ECO:0000313" key="4">
    <source>
        <dbReference type="EMBL" id="MEB3048750.1"/>
    </source>
</evidence>
<organism evidence="4 5">
    <name type="scientific">[Mycobacterium] zoologicum</name>
    <dbReference type="NCBI Taxonomy" id="2872311"/>
    <lineage>
        <taxon>Bacteria</taxon>
        <taxon>Bacillati</taxon>
        <taxon>Actinomycetota</taxon>
        <taxon>Actinomycetes</taxon>
        <taxon>Mycobacteriales</taxon>
        <taxon>Mycobacteriaceae</taxon>
        <taxon>Mycolicibacter</taxon>
    </lineage>
</organism>
<keyword evidence="4" id="KW-0808">Transferase</keyword>
<evidence type="ECO:0000259" key="2">
    <source>
        <dbReference type="Pfam" id="PF13581"/>
    </source>
</evidence>
<reference evidence="4 5" key="1">
    <citation type="submission" date="2023-12" db="EMBL/GenBank/DDBJ databases">
        <title>Description of new species of Mycobacterium terrae complex isolated from sewage at the Sao Paulo Zoological Park Foundation in Brazil.</title>
        <authorList>
            <person name="Romagnoli C.L."/>
            <person name="Conceicao E.C."/>
            <person name="Machado E."/>
            <person name="Barreto L.B.P.F."/>
            <person name="Sharma A."/>
            <person name="Silva N.M."/>
            <person name="Marques L.E."/>
            <person name="Juliana M.A."/>
            <person name="Lourenco M.C.S."/>
            <person name="Digiampietri L.A."/>
            <person name="Suffys P.N."/>
            <person name="Viana-Niero C."/>
        </authorList>
    </citation>
    <scope>NUCLEOTIDE SEQUENCE [LARGE SCALE GENOMIC DNA]</scope>
    <source>
        <strain evidence="4 5">MYC123</strain>
    </source>
</reference>
<dbReference type="EMBL" id="JAYJJT010000003">
    <property type="protein sequence ID" value="MEB3048750.1"/>
    <property type="molecule type" value="Genomic_DNA"/>
</dbReference>
<dbReference type="PANTHER" id="PTHR35526">
    <property type="entry name" value="ANTI-SIGMA-F FACTOR RSBW-RELATED"/>
    <property type="match status" value="1"/>
</dbReference>
<dbReference type="InterPro" id="IPR025847">
    <property type="entry name" value="MEDS_domain"/>
</dbReference>
<dbReference type="NCBIfam" id="NF041045">
    <property type="entry name" value="RsbA_anti_sig"/>
    <property type="match status" value="1"/>
</dbReference>